<accession>A0A6M0JY59</accession>
<evidence type="ECO:0000313" key="2">
    <source>
        <dbReference type="EMBL" id="NEV61951.1"/>
    </source>
</evidence>
<reference evidence="2 3" key="1">
    <citation type="submission" date="2020-02" db="EMBL/GenBank/DDBJ databases">
        <title>Genome sequences of Thiorhodococcus mannitoliphagus and Thiorhodococcus minor, purple sulfur photosynthetic bacteria in the gammaproteobacterial family, Chromatiaceae.</title>
        <authorList>
            <person name="Aviles F.A."/>
            <person name="Meyer T.E."/>
            <person name="Kyndt J.A."/>
        </authorList>
    </citation>
    <scope>NUCLEOTIDE SEQUENCE [LARGE SCALE GENOMIC DNA]</scope>
    <source>
        <strain evidence="2 3">DSM 11518</strain>
    </source>
</reference>
<feature type="transmembrane region" description="Helical" evidence="1">
    <location>
        <begin position="117"/>
        <end position="136"/>
    </location>
</feature>
<name>A0A6M0JY59_9GAMM</name>
<dbReference type="EMBL" id="JAAIJQ010000019">
    <property type="protein sequence ID" value="NEV61951.1"/>
    <property type="molecule type" value="Genomic_DNA"/>
</dbReference>
<dbReference type="RefSeq" id="WP_164452426.1">
    <property type="nucleotide sequence ID" value="NZ_JAAIJQ010000019.1"/>
</dbReference>
<dbReference type="Proteomes" id="UP000483379">
    <property type="component" value="Unassembled WGS sequence"/>
</dbReference>
<keyword evidence="1" id="KW-0812">Transmembrane</keyword>
<protein>
    <submittedName>
        <fullName evidence="2">Uncharacterized protein</fullName>
    </submittedName>
</protein>
<feature type="transmembrane region" description="Helical" evidence="1">
    <location>
        <begin position="156"/>
        <end position="177"/>
    </location>
</feature>
<evidence type="ECO:0000256" key="1">
    <source>
        <dbReference type="SAM" id="Phobius"/>
    </source>
</evidence>
<feature type="transmembrane region" description="Helical" evidence="1">
    <location>
        <begin position="29"/>
        <end position="49"/>
    </location>
</feature>
<keyword evidence="3" id="KW-1185">Reference proteome</keyword>
<dbReference type="AlphaFoldDB" id="A0A6M0JY59"/>
<feature type="transmembrane region" description="Helical" evidence="1">
    <location>
        <begin position="61"/>
        <end position="82"/>
    </location>
</feature>
<keyword evidence="1" id="KW-1133">Transmembrane helix</keyword>
<sequence length="187" mass="20494">MLALLPIVILYVATVVLYALTREDLAGTAAYWEYFVPVVAFISIITAWANAYARGDSRLFYLIRQLIIWGAFLWMLTTLQALGVESALGGAKTTVTLILMLAMVAMLVGLYLDAKMFFYSLFLGLCGYLLADPANVAVLGKIGETFKIEDAANKPMMMMTLLALAAFLVSIFLLLSTRGSVAARRSR</sequence>
<comment type="caution">
    <text evidence="2">The sequence shown here is derived from an EMBL/GenBank/DDBJ whole genome shotgun (WGS) entry which is preliminary data.</text>
</comment>
<feature type="transmembrane region" description="Helical" evidence="1">
    <location>
        <begin position="94"/>
        <end position="112"/>
    </location>
</feature>
<evidence type="ECO:0000313" key="3">
    <source>
        <dbReference type="Proteomes" id="UP000483379"/>
    </source>
</evidence>
<organism evidence="2 3">
    <name type="scientific">Thiorhodococcus minor</name>
    <dbReference type="NCBI Taxonomy" id="57489"/>
    <lineage>
        <taxon>Bacteria</taxon>
        <taxon>Pseudomonadati</taxon>
        <taxon>Pseudomonadota</taxon>
        <taxon>Gammaproteobacteria</taxon>
        <taxon>Chromatiales</taxon>
        <taxon>Chromatiaceae</taxon>
        <taxon>Thiorhodococcus</taxon>
    </lineage>
</organism>
<proteinExistence type="predicted"/>
<gene>
    <name evidence="2" type="ORF">G3446_08620</name>
</gene>
<keyword evidence="1" id="KW-0472">Membrane</keyword>